<feature type="compositionally biased region" description="Basic and acidic residues" evidence="1">
    <location>
        <begin position="469"/>
        <end position="482"/>
    </location>
</feature>
<dbReference type="Proteomes" id="UP000193719">
    <property type="component" value="Unassembled WGS sequence"/>
</dbReference>
<evidence type="ECO:0000313" key="2">
    <source>
        <dbReference type="EMBL" id="ORX46903.1"/>
    </source>
</evidence>
<accession>A0A1Y1V659</accession>
<dbReference type="AlphaFoldDB" id="A0A1Y1V659"/>
<evidence type="ECO:0000313" key="3">
    <source>
        <dbReference type="Proteomes" id="UP000193719"/>
    </source>
</evidence>
<evidence type="ECO:0000256" key="1">
    <source>
        <dbReference type="SAM" id="MobiDB-lite"/>
    </source>
</evidence>
<name>A0A1Y1V659_9FUNG</name>
<reference evidence="2 3" key="2">
    <citation type="submission" date="2016-08" db="EMBL/GenBank/DDBJ databases">
        <title>Pervasive Adenine N6-methylation of Active Genes in Fungi.</title>
        <authorList>
            <consortium name="DOE Joint Genome Institute"/>
            <person name="Mondo S.J."/>
            <person name="Dannebaum R.O."/>
            <person name="Kuo R.C."/>
            <person name="Labutti K."/>
            <person name="Haridas S."/>
            <person name="Kuo A."/>
            <person name="Salamov A."/>
            <person name="Ahrendt S.R."/>
            <person name="Lipzen A."/>
            <person name="Sullivan W."/>
            <person name="Andreopoulos W.B."/>
            <person name="Clum A."/>
            <person name="Lindquist E."/>
            <person name="Daum C."/>
            <person name="Ramamoorthy G.K."/>
            <person name="Gryganskyi A."/>
            <person name="Culley D."/>
            <person name="Magnuson J.K."/>
            <person name="James T.Y."/>
            <person name="O'Malley M.A."/>
            <person name="Stajich J.E."/>
            <person name="Spatafora J.W."/>
            <person name="Visel A."/>
            <person name="Grigoriev I.V."/>
        </authorList>
    </citation>
    <scope>NUCLEOTIDE SEQUENCE [LARGE SCALE GENOMIC DNA]</scope>
    <source>
        <strain evidence="3">finn</strain>
    </source>
</reference>
<keyword evidence="3" id="KW-1185">Reference proteome</keyword>
<protein>
    <submittedName>
        <fullName evidence="2">Uncharacterized protein</fullName>
    </submittedName>
</protein>
<proteinExistence type="predicted"/>
<feature type="compositionally biased region" description="Polar residues" evidence="1">
    <location>
        <begin position="496"/>
        <end position="507"/>
    </location>
</feature>
<comment type="caution">
    <text evidence="2">The sequence shown here is derived from an EMBL/GenBank/DDBJ whole genome shotgun (WGS) entry which is preliminary data.</text>
</comment>
<dbReference type="OrthoDB" id="10474045at2759"/>
<organism evidence="2 3">
    <name type="scientific">Piromyces finnis</name>
    <dbReference type="NCBI Taxonomy" id="1754191"/>
    <lineage>
        <taxon>Eukaryota</taxon>
        <taxon>Fungi</taxon>
        <taxon>Fungi incertae sedis</taxon>
        <taxon>Chytridiomycota</taxon>
        <taxon>Chytridiomycota incertae sedis</taxon>
        <taxon>Neocallimastigomycetes</taxon>
        <taxon>Neocallimastigales</taxon>
        <taxon>Neocallimastigaceae</taxon>
        <taxon>Piromyces</taxon>
    </lineage>
</organism>
<sequence>MVRIERLISYLSNEKNNEDILGESILFKEKFNYRREENNIINPTSDMKNASYPTKNRRSPAFYRGKLLNGYQCKKSSLHYSFTADSLITESDNKSEDIIPTIEMTAVPKKTKSSKGFFSSLTKKLLPTKRSSISRKYSNHICNGKSISKQKTKYYNNNHSLNNKYIINIPMQVIETLYTISFTKHSYYIQRSLRRSTMIVNLITRFRNTYEELREIDVPKLKRRISFKKRVPTNKQVKKSDQPREGSLIELREERRARYCSIFGNQLPYYNNYSSYATYGNGMDDNTFVSNAATTISHTNPRRKKKIPKKPLLEFGECESLPSIPVSAAGYKVNQYLTCHKEAERKKLKPIKSIDKELCLIFNKEYIPEDEIQQQQQQQPNENEMMIKMDEPSMNEDLPQETASPIFSLSSNDEEEEDSFVKESNEPNPEDLSVFSDTDREERKEENEIENEKPSEIIPSPSSITTKVNIEKDDRRERKRISEGTLYNEALDETHPSNISAESNSSDKTLKDEDLPTLTTTNNSSFIIMDDAINTISFPIEEKDSNNEDEGEEEEEEEPSFILKLNDSYLFKNKNEKSFSLTESFLLSNNSNESIIPEHMSNFLLNKTNISVGESDFFSDSMSILNNSILNESFSLTLDSYGEEGKSQSSIKDTSSFIKKEERPLNRIDSGIDLSGMNTINILMANQCQV</sequence>
<dbReference type="STRING" id="1754191.A0A1Y1V659"/>
<feature type="compositionally biased region" description="Basic and acidic residues" evidence="1">
    <location>
        <begin position="437"/>
        <end position="455"/>
    </location>
</feature>
<gene>
    <name evidence="2" type="ORF">BCR36DRAFT_585008</name>
</gene>
<feature type="region of interest" description="Disordered" evidence="1">
    <location>
        <begin position="406"/>
        <end position="520"/>
    </location>
</feature>
<reference evidence="2 3" key="1">
    <citation type="submission" date="2016-08" db="EMBL/GenBank/DDBJ databases">
        <title>Genomes of anaerobic fungi encode conserved fungal cellulosomes for biomass hydrolysis.</title>
        <authorList>
            <consortium name="DOE Joint Genome Institute"/>
            <person name="Haitjema C.H."/>
            <person name="Gilmore S.P."/>
            <person name="Henske J.K."/>
            <person name="Solomon K.V."/>
            <person name="De Groot R."/>
            <person name="Kuo A."/>
            <person name="Mondo S.J."/>
            <person name="Salamov A.A."/>
            <person name="Labutti K."/>
            <person name="Zhao Z."/>
            <person name="Chiniquy J."/>
            <person name="Barry K."/>
            <person name="Brewer H.M."/>
            <person name="Purvine S.O."/>
            <person name="Wright A.T."/>
            <person name="Boxma B."/>
            <person name="Van Alen T."/>
            <person name="Hackstein J.H."/>
            <person name="Baker S.E."/>
            <person name="Grigoriev I.V."/>
            <person name="O'Malley M.A."/>
        </authorList>
    </citation>
    <scope>NUCLEOTIDE SEQUENCE [LARGE SCALE GENOMIC DNA]</scope>
    <source>
        <strain evidence="3">finn</strain>
    </source>
</reference>
<dbReference type="EMBL" id="MCFH01000033">
    <property type="protein sequence ID" value="ORX46903.1"/>
    <property type="molecule type" value="Genomic_DNA"/>
</dbReference>